<evidence type="ECO:0000313" key="1">
    <source>
        <dbReference type="EMBL" id="PZN81741.1"/>
    </source>
</evidence>
<dbReference type="GO" id="GO:0008168">
    <property type="term" value="F:methyltransferase activity"/>
    <property type="evidence" value="ECO:0007669"/>
    <property type="project" value="UniProtKB-KW"/>
</dbReference>
<reference evidence="1 2" key="1">
    <citation type="journal article" date="2018" name="Aquat. Microb. Ecol.">
        <title>Gammaproteobacterial methanotrophs dominate.</title>
        <authorList>
            <person name="Rissanen A.J."/>
            <person name="Saarenheimo J."/>
            <person name="Tiirola M."/>
            <person name="Peura S."/>
            <person name="Aalto S.L."/>
            <person name="Karvinen A."/>
            <person name="Nykanen H."/>
        </authorList>
    </citation>
    <scope>NUCLEOTIDE SEQUENCE [LARGE SCALE GENOMIC DNA]</scope>
    <source>
        <strain evidence="1">AMbin10</strain>
    </source>
</reference>
<dbReference type="Gene3D" id="3.40.50.150">
    <property type="entry name" value="Vaccinia Virus protein VP39"/>
    <property type="match status" value="1"/>
</dbReference>
<dbReference type="EMBL" id="QJPH01000257">
    <property type="protein sequence ID" value="PZN81741.1"/>
    <property type="molecule type" value="Genomic_DNA"/>
</dbReference>
<keyword evidence="1" id="KW-0489">Methyltransferase</keyword>
<dbReference type="EC" id="2.1.1.-" evidence="1"/>
<dbReference type="GO" id="GO:0032259">
    <property type="term" value="P:methylation"/>
    <property type="evidence" value="ECO:0007669"/>
    <property type="project" value="UniProtKB-KW"/>
</dbReference>
<dbReference type="AlphaFoldDB" id="A0A2W4RCF1"/>
<accession>A0A2W4RCF1</accession>
<protein>
    <submittedName>
        <fullName evidence="1">50S ribosomal protein L11 methyltransferase</fullName>
        <ecNumber evidence="1">2.1.1.-</ecNumber>
    </submittedName>
</protein>
<dbReference type="Proteomes" id="UP000249396">
    <property type="component" value="Unassembled WGS sequence"/>
</dbReference>
<dbReference type="GO" id="GO:0005840">
    <property type="term" value="C:ribosome"/>
    <property type="evidence" value="ECO:0007669"/>
    <property type="project" value="UniProtKB-KW"/>
</dbReference>
<dbReference type="Pfam" id="PF06325">
    <property type="entry name" value="PrmA"/>
    <property type="match status" value="1"/>
</dbReference>
<keyword evidence="1" id="KW-0808">Transferase</keyword>
<keyword evidence="1" id="KW-0689">Ribosomal protein</keyword>
<keyword evidence="1" id="KW-0687">Ribonucleoprotein</keyword>
<proteinExistence type="predicted"/>
<comment type="caution">
    <text evidence="1">The sequence shown here is derived from an EMBL/GenBank/DDBJ whole genome shotgun (WGS) entry which is preliminary data.</text>
</comment>
<name>A0A2W4RCF1_9GAMM</name>
<dbReference type="InterPro" id="IPR029063">
    <property type="entry name" value="SAM-dependent_MTases_sf"/>
</dbReference>
<sequence>TVRPAGAIVLSGILREQAEEVMSAYEAHFAMEEPVYLEDWVRIAGVRRSG</sequence>
<feature type="non-terminal residue" evidence="1">
    <location>
        <position position="1"/>
    </location>
</feature>
<gene>
    <name evidence="1" type="primary">prmA</name>
    <name evidence="1" type="ORF">DM484_07715</name>
</gene>
<organism evidence="1 2">
    <name type="scientific">Candidatus Methylumidiphilus alinenensis</name>
    <dbReference type="NCBI Taxonomy" id="2202197"/>
    <lineage>
        <taxon>Bacteria</taxon>
        <taxon>Pseudomonadati</taxon>
        <taxon>Pseudomonadota</taxon>
        <taxon>Gammaproteobacteria</taxon>
        <taxon>Methylococcales</taxon>
        <taxon>Candidatus Methylumidiphilus</taxon>
    </lineage>
</organism>
<evidence type="ECO:0000313" key="2">
    <source>
        <dbReference type="Proteomes" id="UP000249396"/>
    </source>
</evidence>